<dbReference type="HAMAP" id="MF_00929">
    <property type="entry name" value="Cellobiose_2_epim"/>
    <property type="match status" value="1"/>
</dbReference>
<dbReference type="AlphaFoldDB" id="A0A934RZB8"/>
<keyword evidence="6" id="KW-1185">Reference proteome</keyword>
<dbReference type="EC" id="5.1.3.11" evidence="4"/>
<comment type="catalytic activity">
    <reaction evidence="1 4">
        <text>D-cellobiose = beta-D-glucosyl-(1-&gt;4)-D-mannopyranose</text>
        <dbReference type="Rhea" id="RHEA:23384"/>
        <dbReference type="ChEBI" id="CHEBI:17057"/>
        <dbReference type="ChEBI" id="CHEBI:47931"/>
        <dbReference type="EC" id="5.1.3.11"/>
    </reaction>
</comment>
<sequence length="400" mass="46398">MKTPDLDQLRESFKTELFDNILPYWPRMRTTHSFLPALDDANQPLPDIKLGVIMVSRLLWTYSRAYHLYGNPEYIELANHAKHVLLNKFEDKANGGFYWTVEDSGLPYETKKQCYAQAFCIYAFSEHYRASGEKDSLDQAYKLFHLINEKAWDPKTGGYLETFTADWIPLEKMRLGVDDLDAPKTMNNHLHIIEAFANLQLIDPNPEVKECCRQTLRIIADRIILPDTPRFGLFYDYDWKLIDPVVSPGHDIEGSWLLYESAEIVGDADLVEEFKKIALDMAELVLDTGIDPKDNGVYDEFHNENPQSDTKCWWPQAEGVVGFFNAYELSGDKRFLEAATVIWDYIQEVFIERDNGEWIWGVEKNGNRINKEKAGPWKSSYHNSRACFEIISRIEKLSVR</sequence>
<dbReference type="PANTHER" id="PTHR15108">
    <property type="entry name" value="N-ACYLGLUCOSAMINE-2-EPIMERASE"/>
    <property type="match status" value="1"/>
</dbReference>
<organism evidence="5 6">
    <name type="scientific">Pelagicoccus mobilis</name>
    <dbReference type="NCBI Taxonomy" id="415221"/>
    <lineage>
        <taxon>Bacteria</taxon>
        <taxon>Pseudomonadati</taxon>
        <taxon>Verrucomicrobiota</taxon>
        <taxon>Opitutia</taxon>
        <taxon>Puniceicoccales</taxon>
        <taxon>Pelagicoccaceae</taxon>
        <taxon>Pelagicoccus</taxon>
    </lineage>
</organism>
<evidence type="ECO:0000256" key="3">
    <source>
        <dbReference type="ARBA" id="ARBA00023235"/>
    </source>
</evidence>
<accession>A0A934RZB8</accession>
<evidence type="ECO:0000256" key="1">
    <source>
        <dbReference type="ARBA" id="ARBA00001470"/>
    </source>
</evidence>
<evidence type="ECO:0000313" key="5">
    <source>
        <dbReference type="EMBL" id="MBK1878310.1"/>
    </source>
</evidence>
<dbReference type="RefSeq" id="WP_200356522.1">
    <property type="nucleotide sequence ID" value="NZ_JAENIL010000028.1"/>
</dbReference>
<dbReference type="Pfam" id="PF07221">
    <property type="entry name" value="GlcNAc_2-epim"/>
    <property type="match status" value="1"/>
</dbReference>
<dbReference type="InterPro" id="IPR028584">
    <property type="entry name" value="Cellobiose_2_epim"/>
</dbReference>
<comment type="similarity">
    <text evidence="2">Belongs to the N-acylglucosamine 2-epimerase family.</text>
</comment>
<dbReference type="InterPro" id="IPR008928">
    <property type="entry name" value="6-hairpin_glycosidase_sf"/>
</dbReference>
<evidence type="ECO:0000256" key="4">
    <source>
        <dbReference type="HAMAP-Rule" id="MF_00929"/>
    </source>
</evidence>
<dbReference type="InterPro" id="IPR012341">
    <property type="entry name" value="6hp_glycosidase-like_sf"/>
</dbReference>
<dbReference type="Gene3D" id="1.50.10.10">
    <property type="match status" value="1"/>
</dbReference>
<name>A0A934RZB8_9BACT</name>
<dbReference type="EMBL" id="JAENIL010000028">
    <property type="protein sequence ID" value="MBK1878310.1"/>
    <property type="molecule type" value="Genomic_DNA"/>
</dbReference>
<comment type="caution">
    <text evidence="5">The sequence shown here is derived from an EMBL/GenBank/DDBJ whole genome shotgun (WGS) entry which is preliminary data.</text>
</comment>
<evidence type="ECO:0000256" key="2">
    <source>
        <dbReference type="ARBA" id="ARBA00008558"/>
    </source>
</evidence>
<dbReference type="SUPFAM" id="SSF48208">
    <property type="entry name" value="Six-hairpin glycosidases"/>
    <property type="match status" value="1"/>
</dbReference>
<dbReference type="GO" id="GO:0005975">
    <property type="term" value="P:carbohydrate metabolic process"/>
    <property type="evidence" value="ECO:0007669"/>
    <property type="project" value="InterPro"/>
</dbReference>
<proteinExistence type="inferred from homology"/>
<evidence type="ECO:0000313" key="6">
    <source>
        <dbReference type="Proteomes" id="UP000617628"/>
    </source>
</evidence>
<dbReference type="Proteomes" id="UP000617628">
    <property type="component" value="Unassembled WGS sequence"/>
</dbReference>
<gene>
    <name evidence="5" type="ORF">JIN87_15625</name>
</gene>
<comment type="function">
    <text evidence="4">Catalyzes the reversible epimerization of cellobiose to 4-O-beta-D-glucopyranosyl-D-mannose (Glc-Man).</text>
</comment>
<protein>
    <recommendedName>
        <fullName evidence="4">Cellobiose 2-epimerase</fullName>
        <shortName evidence="4">CE</shortName>
        <ecNumber evidence="4">5.1.3.11</ecNumber>
    </recommendedName>
</protein>
<dbReference type="GO" id="GO:0047736">
    <property type="term" value="F:cellobiose epimerase activity"/>
    <property type="evidence" value="ECO:0007669"/>
    <property type="project" value="UniProtKB-UniRule"/>
</dbReference>
<keyword evidence="3 4" id="KW-0413">Isomerase</keyword>
<comment type="similarity">
    <text evidence="4">Belongs to the cellobiose 2-epimerase family.</text>
</comment>
<reference evidence="5" key="1">
    <citation type="submission" date="2021-01" db="EMBL/GenBank/DDBJ databases">
        <title>Modified the classification status of verrucomicrobia.</title>
        <authorList>
            <person name="Feng X."/>
        </authorList>
    </citation>
    <scope>NUCLEOTIDE SEQUENCE</scope>
    <source>
        <strain evidence="5">KCTC 13126</strain>
    </source>
</reference>
<dbReference type="InterPro" id="IPR010819">
    <property type="entry name" value="AGE/CE"/>
</dbReference>